<name>Q9AYF9_ORYSJ</name>
<accession>Q9AYF9</accession>
<evidence type="ECO:0000256" key="1">
    <source>
        <dbReference type="SAM" id="MobiDB-lite"/>
    </source>
</evidence>
<evidence type="ECO:0000313" key="2">
    <source>
        <dbReference type="EMBL" id="AAK13095.1"/>
    </source>
</evidence>
<feature type="region of interest" description="Disordered" evidence="1">
    <location>
        <begin position="100"/>
        <end position="127"/>
    </location>
</feature>
<evidence type="ECO:0000313" key="3">
    <source>
        <dbReference type="Proteomes" id="UP000000763"/>
    </source>
</evidence>
<dbReference type="EMBL" id="AC078839">
    <property type="protein sequence ID" value="AAK13095.1"/>
    <property type="molecule type" value="Genomic_DNA"/>
</dbReference>
<feature type="compositionally biased region" description="Low complexity" evidence="1">
    <location>
        <begin position="115"/>
        <end position="125"/>
    </location>
</feature>
<dbReference type="AlphaFoldDB" id="Q9AYF9"/>
<reference evidence="3" key="1">
    <citation type="journal article" date="2005" name="Nature">
        <title>The map-based sequence of the rice genome.</title>
        <authorList>
            <consortium name="International rice genome sequencing project (IRGSP)"/>
            <person name="Matsumoto T."/>
            <person name="Wu J."/>
            <person name="Kanamori H."/>
            <person name="Katayose Y."/>
            <person name="Fujisawa M."/>
            <person name="Namiki N."/>
            <person name="Mizuno H."/>
            <person name="Yamamoto K."/>
            <person name="Antonio B.A."/>
            <person name="Baba T."/>
            <person name="Sakata K."/>
            <person name="Nagamura Y."/>
            <person name="Aoki H."/>
            <person name="Arikawa K."/>
            <person name="Arita K."/>
            <person name="Bito T."/>
            <person name="Chiden Y."/>
            <person name="Fujitsuka N."/>
            <person name="Fukunaka R."/>
            <person name="Hamada M."/>
            <person name="Harada C."/>
            <person name="Hayashi A."/>
            <person name="Hijishita S."/>
            <person name="Honda M."/>
            <person name="Hosokawa S."/>
            <person name="Ichikawa Y."/>
            <person name="Idonuma A."/>
            <person name="Iijima M."/>
            <person name="Ikeda M."/>
            <person name="Ikeno M."/>
            <person name="Ito K."/>
            <person name="Ito S."/>
            <person name="Ito T."/>
            <person name="Ito Y."/>
            <person name="Ito Y."/>
            <person name="Iwabuchi A."/>
            <person name="Kamiya K."/>
            <person name="Karasawa W."/>
            <person name="Kurita K."/>
            <person name="Katagiri S."/>
            <person name="Kikuta A."/>
            <person name="Kobayashi H."/>
            <person name="Kobayashi N."/>
            <person name="Machita K."/>
            <person name="Maehara T."/>
            <person name="Masukawa M."/>
            <person name="Mizubayashi T."/>
            <person name="Mukai Y."/>
            <person name="Nagasaki H."/>
            <person name="Nagata Y."/>
            <person name="Naito S."/>
            <person name="Nakashima M."/>
            <person name="Nakama Y."/>
            <person name="Nakamichi Y."/>
            <person name="Nakamura M."/>
            <person name="Meguro A."/>
            <person name="Negishi M."/>
            <person name="Ohta I."/>
            <person name="Ohta T."/>
            <person name="Okamoto M."/>
            <person name="Ono N."/>
            <person name="Saji S."/>
            <person name="Sakaguchi M."/>
            <person name="Sakai K."/>
            <person name="Shibata M."/>
            <person name="Shimokawa T."/>
            <person name="Song J."/>
            <person name="Takazaki Y."/>
            <person name="Terasawa K."/>
            <person name="Tsugane M."/>
            <person name="Tsuji K."/>
            <person name="Ueda S."/>
            <person name="Waki K."/>
            <person name="Yamagata H."/>
            <person name="Yamamoto M."/>
            <person name="Yamamoto S."/>
            <person name="Yamane H."/>
            <person name="Yoshiki S."/>
            <person name="Yoshihara R."/>
            <person name="Yukawa K."/>
            <person name="Zhong H."/>
            <person name="Yano M."/>
            <person name="Yuan Q."/>
            <person name="Ouyang S."/>
            <person name="Liu J."/>
            <person name="Jones K.M."/>
            <person name="Gansberger K."/>
            <person name="Moffat K."/>
            <person name="Hill J."/>
            <person name="Bera J."/>
            <person name="Fadrosh D."/>
            <person name="Jin S."/>
            <person name="Johri S."/>
            <person name="Kim M."/>
            <person name="Overton L."/>
            <person name="Reardon M."/>
            <person name="Tsitrin T."/>
            <person name="Vuong H."/>
            <person name="Weaver B."/>
            <person name="Ciecko A."/>
            <person name="Tallon L."/>
            <person name="Jackson J."/>
            <person name="Pai G."/>
            <person name="Aken S.V."/>
            <person name="Utterback T."/>
            <person name="Reidmuller S."/>
            <person name="Feldblyum T."/>
            <person name="Hsiao J."/>
            <person name="Zismann V."/>
            <person name="Iobst S."/>
            <person name="de Vazeille A.R."/>
            <person name="Buell C.R."/>
            <person name="Ying K."/>
            <person name="Li Y."/>
            <person name="Lu T."/>
            <person name="Huang Y."/>
            <person name="Zhao Q."/>
            <person name="Feng Q."/>
            <person name="Zhang L."/>
            <person name="Zhu J."/>
            <person name="Weng Q."/>
            <person name="Mu J."/>
            <person name="Lu Y."/>
            <person name="Fan D."/>
            <person name="Liu Y."/>
            <person name="Guan J."/>
            <person name="Zhang Y."/>
            <person name="Yu S."/>
            <person name="Liu X."/>
            <person name="Zhang Y."/>
            <person name="Hong G."/>
            <person name="Han B."/>
            <person name="Choisne N."/>
            <person name="Demange N."/>
            <person name="Orjeda G."/>
            <person name="Samain S."/>
            <person name="Cattolico L."/>
            <person name="Pelletier E."/>
            <person name="Couloux A."/>
            <person name="Segurens B."/>
            <person name="Wincker P."/>
            <person name="D'Hont A."/>
            <person name="Scarpelli C."/>
            <person name="Weissenbach J."/>
            <person name="Salanoubat M."/>
            <person name="Quetier F."/>
            <person name="Yu Y."/>
            <person name="Kim H.R."/>
            <person name="Rambo T."/>
            <person name="Currie J."/>
            <person name="Collura K."/>
            <person name="Luo M."/>
            <person name="Yang T."/>
            <person name="Ammiraju J.S.S."/>
            <person name="Engler F."/>
            <person name="Soderlund C."/>
            <person name="Wing R.A."/>
            <person name="Palmer L.E."/>
            <person name="de la Bastide M."/>
            <person name="Spiegel L."/>
            <person name="Nascimento L."/>
            <person name="Zutavern T."/>
            <person name="O'Shaughnessy A."/>
            <person name="Dike S."/>
            <person name="Dedhia N."/>
            <person name="Preston R."/>
            <person name="Balija V."/>
            <person name="McCombie W.R."/>
            <person name="Chow T."/>
            <person name="Chen H."/>
            <person name="Chung M."/>
            <person name="Chen C."/>
            <person name="Shaw J."/>
            <person name="Wu H."/>
            <person name="Hsiao K."/>
            <person name="Chao Y."/>
            <person name="Chu M."/>
            <person name="Cheng C."/>
            <person name="Hour A."/>
            <person name="Lee P."/>
            <person name="Lin S."/>
            <person name="Lin Y."/>
            <person name="Liou J."/>
            <person name="Liu S."/>
            <person name="Hsing Y."/>
            <person name="Raghuvanshi S."/>
            <person name="Mohanty A."/>
            <person name="Bharti A.K."/>
            <person name="Gaur A."/>
            <person name="Gupta V."/>
            <person name="Kumar D."/>
            <person name="Ravi V."/>
            <person name="Vij S."/>
            <person name="Kapur A."/>
            <person name="Khurana P."/>
            <person name="Khurana P."/>
            <person name="Khurana J.P."/>
            <person name="Tyagi A.K."/>
            <person name="Gaikwad K."/>
            <person name="Singh A."/>
            <person name="Dalal V."/>
            <person name="Srivastava S."/>
            <person name="Dixit A."/>
            <person name="Pal A.K."/>
            <person name="Ghazi I.A."/>
            <person name="Yadav M."/>
            <person name="Pandit A."/>
            <person name="Bhargava A."/>
            <person name="Sureshbabu K."/>
            <person name="Batra K."/>
            <person name="Sharma T.R."/>
            <person name="Mohapatra T."/>
            <person name="Singh N.K."/>
            <person name="Messing J."/>
            <person name="Nelson A.B."/>
            <person name="Fuks G."/>
            <person name="Kavchok S."/>
            <person name="Keizer G."/>
            <person name="Linton E."/>
            <person name="Llaca V."/>
            <person name="Song R."/>
            <person name="Tanyolac B."/>
            <person name="Young S."/>
            <person name="Ho-Il K."/>
            <person name="Hahn J.H."/>
            <person name="Sangsakoo G."/>
            <person name="Vanavichit A."/>
            <person name="de Mattos Luiz.A.T."/>
            <person name="Zimmer P.D."/>
            <person name="Malone G."/>
            <person name="Dellagostin O."/>
            <person name="de Oliveira A.C."/>
            <person name="Bevan M."/>
            <person name="Bancroft I."/>
            <person name="Minx P."/>
            <person name="Cordum H."/>
            <person name="Wilson R."/>
            <person name="Cheng Z."/>
            <person name="Jin W."/>
            <person name="Jiang J."/>
            <person name="Leong S.A."/>
            <person name="Iwama H."/>
            <person name="Gojobori T."/>
            <person name="Itoh T."/>
            <person name="Niimura Y."/>
            <person name="Fujii Y."/>
            <person name="Habara T."/>
            <person name="Sakai H."/>
            <person name="Sato Y."/>
            <person name="Wilson G."/>
            <person name="Kumar K."/>
            <person name="McCouch S."/>
            <person name="Juretic N."/>
            <person name="Hoen D."/>
            <person name="Wright S."/>
            <person name="Bruskiewich R."/>
            <person name="Bureau T."/>
            <person name="Miyao A."/>
            <person name="Hirochika H."/>
            <person name="Nishikawa T."/>
            <person name="Kadowaki K."/>
            <person name="Sugiura M."/>
            <person name="Burr B."/>
            <person name="Sasaki T."/>
        </authorList>
    </citation>
    <scope>NUCLEOTIDE SEQUENCE [LARGE SCALE GENOMIC DNA]</scope>
    <source>
        <strain evidence="3">cv. Nipponbare</strain>
    </source>
</reference>
<organism evidence="2 3">
    <name type="scientific">Oryza sativa subsp. japonica</name>
    <name type="common">Rice</name>
    <dbReference type="NCBI Taxonomy" id="39947"/>
    <lineage>
        <taxon>Eukaryota</taxon>
        <taxon>Viridiplantae</taxon>
        <taxon>Streptophyta</taxon>
        <taxon>Embryophyta</taxon>
        <taxon>Tracheophyta</taxon>
        <taxon>Spermatophyta</taxon>
        <taxon>Magnoliopsida</taxon>
        <taxon>Liliopsida</taxon>
        <taxon>Poales</taxon>
        <taxon>Poaceae</taxon>
        <taxon>BOP clade</taxon>
        <taxon>Oryzoideae</taxon>
        <taxon>Oryzeae</taxon>
        <taxon>Oryzinae</taxon>
        <taxon>Oryza</taxon>
        <taxon>Oryza sativa</taxon>
    </lineage>
</organism>
<protein>
    <submittedName>
        <fullName evidence="2">Uncharacterized protein</fullName>
    </submittedName>
</protein>
<proteinExistence type="predicted"/>
<sequence length="337" mass="36812">MEMCLGCQVAVMVLRPTYTSMSTSRDIVSSLHRPTLPCYTTVGSPPHRSNLRAALASHVPLCRALPCSSLASRHQLCSSVLGPFPGSPTTGVARLAGLHHRAPPTSHAPPAAVETGSRSSRSGTTDATFAPMANLPHYLYLHLGERRIHLWERLIRRALAISDHHGPAMPCAALSSRIEDELRRISLYLPPPSQLVARLSSSGDDGYRDVDSDNCQRDHKWRGGVGHRQWRDECARPYAYAPLVSSRGNGSGRIPSTRYFKTVVRLLGDNDLPGFFEMYATENPTPSVGSWQAATNVGGSAQPTTMEEDVRESDMFDNEEEYVGVGAPEVEVIDEDP</sequence>
<gene>
    <name evidence="2" type="primary">OSJNBa0094J09.11</name>
</gene>
<dbReference type="Proteomes" id="UP000000763">
    <property type="component" value="Chromosome 10"/>
</dbReference>
<reference evidence="3" key="2">
    <citation type="journal article" date="2008" name="Nucleic Acids Res.">
        <title>The rice annotation project database (RAP-DB): 2008 update.</title>
        <authorList>
            <consortium name="The rice annotation project (RAP)"/>
        </authorList>
    </citation>
    <scope>GENOME REANNOTATION</scope>
    <source>
        <strain evidence="3">cv. Nipponbare</strain>
    </source>
</reference>